<feature type="transmembrane region" description="Helical" evidence="7">
    <location>
        <begin position="190"/>
        <end position="209"/>
    </location>
</feature>
<accession>A0A086TBT2</accession>
<feature type="transmembrane region" description="Helical" evidence="7">
    <location>
        <begin position="387"/>
        <end position="409"/>
    </location>
</feature>
<dbReference type="OrthoDB" id="6770063at2759"/>
<feature type="transmembrane region" description="Helical" evidence="7">
    <location>
        <begin position="358"/>
        <end position="380"/>
    </location>
</feature>
<evidence type="ECO:0000256" key="7">
    <source>
        <dbReference type="SAM" id="Phobius"/>
    </source>
</evidence>
<protein>
    <submittedName>
        <fullName evidence="9">Vacuolar membrane amino acid uptake transporter-like protein</fullName>
    </submittedName>
</protein>
<keyword evidence="2" id="KW-0813">Transport</keyword>
<evidence type="ECO:0000256" key="4">
    <source>
        <dbReference type="ARBA" id="ARBA00022989"/>
    </source>
</evidence>
<keyword evidence="5 7" id="KW-0472">Membrane</keyword>
<evidence type="ECO:0000259" key="8">
    <source>
        <dbReference type="PROSITE" id="PS50850"/>
    </source>
</evidence>
<dbReference type="HOGENOM" id="CLU_000960_22_3_1"/>
<dbReference type="PROSITE" id="PS50850">
    <property type="entry name" value="MFS"/>
    <property type="match status" value="1"/>
</dbReference>
<feature type="transmembrane region" description="Helical" evidence="7">
    <location>
        <begin position="450"/>
        <end position="473"/>
    </location>
</feature>
<reference evidence="10" key="1">
    <citation type="journal article" date="2014" name="Genome Announc.">
        <title>Genome sequence and annotation of Acremonium chrysogenum, producer of the beta-lactam antibiotic cephalosporin C.</title>
        <authorList>
            <person name="Terfehr D."/>
            <person name="Dahlmann T.A."/>
            <person name="Specht T."/>
            <person name="Zadra I."/>
            <person name="Kuernsteiner H."/>
            <person name="Kueck U."/>
        </authorList>
    </citation>
    <scope>NUCLEOTIDE SEQUENCE [LARGE SCALE GENOMIC DNA]</scope>
    <source>
        <strain evidence="10">ATCC 11550 / CBS 779.69 / DSM 880 / IAM 14645 / JCM 23072 / IMI 49137</strain>
    </source>
</reference>
<evidence type="ECO:0000313" key="10">
    <source>
        <dbReference type="Proteomes" id="UP000029964"/>
    </source>
</evidence>
<dbReference type="SUPFAM" id="SSF103473">
    <property type="entry name" value="MFS general substrate transporter"/>
    <property type="match status" value="1"/>
</dbReference>
<dbReference type="GO" id="GO:0015174">
    <property type="term" value="F:basic amino acid transmembrane transporter activity"/>
    <property type="evidence" value="ECO:0007669"/>
    <property type="project" value="TreeGrafter"/>
</dbReference>
<dbReference type="PANTHER" id="PTHR23501:SF191">
    <property type="entry name" value="VACUOLAR BASIC AMINO ACID TRANSPORTER 4"/>
    <property type="match status" value="1"/>
</dbReference>
<dbReference type="Proteomes" id="UP000029964">
    <property type="component" value="Unassembled WGS sequence"/>
</dbReference>
<comment type="subcellular location">
    <subcellularLocation>
        <location evidence="1">Endomembrane system</location>
        <topology evidence="1">Multi-pass membrane protein</topology>
    </subcellularLocation>
</comment>
<proteinExistence type="predicted"/>
<dbReference type="InterPro" id="IPR036259">
    <property type="entry name" value="MFS_trans_sf"/>
</dbReference>
<feature type="domain" description="Major facilitator superfamily (MFS) profile" evidence="8">
    <location>
        <begin position="64"/>
        <end position="548"/>
    </location>
</feature>
<dbReference type="Gene3D" id="1.20.1250.20">
    <property type="entry name" value="MFS general substrate transporter like domains"/>
    <property type="match status" value="2"/>
</dbReference>
<name>A0A086TBT2_HAPC1</name>
<organism evidence="9 10">
    <name type="scientific">Hapsidospora chrysogenum (strain ATCC 11550 / CBS 779.69 / DSM 880 / IAM 14645 / JCM 23072 / IMI 49137)</name>
    <name type="common">Acremonium chrysogenum</name>
    <dbReference type="NCBI Taxonomy" id="857340"/>
    <lineage>
        <taxon>Eukaryota</taxon>
        <taxon>Fungi</taxon>
        <taxon>Dikarya</taxon>
        <taxon>Ascomycota</taxon>
        <taxon>Pezizomycotina</taxon>
        <taxon>Sordariomycetes</taxon>
        <taxon>Hypocreomycetidae</taxon>
        <taxon>Hypocreales</taxon>
        <taxon>Bionectriaceae</taxon>
        <taxon>Hapsidospora</taxon>
    </lineage>
</organism>
<evidence type="ECO:0000256" key="1">
    <source>
        <dbReference type="ARBA" id="ARBA00004127"/>
    </source>
</evidence>
<dbReference type="EMBL" id="JPKY01000015">
    <property type="protein sequence ID" value="KFH46814.1"/>
    <property type="molecule type" value="Genomic_DNA"/>
</dbReference>
<evidence type="ECO:0000256" key="2">
    <source>
        <dbReference type="ARBA" id="ARBA00022448"/>
    </source>
</evidence>
<feature type="transmembrane region" description="Helical" evidence="7">
    <location>
        <begin position="154"/>
        <end position="178"/>
    </location>
</feature>
<evidence type="ECO:0000256" key="5">
    <source>
        <dbReference type="ARBA" id="ARBA00023136"/>
    </source>
</evidence>
<dbReference type="PANTHER" id="PTHR23501">
    <property type="entry name" value="MAJOR FACILITATOR SUPERFAMILY"/>
    <property type="match status" value="1"/>
</dbReference>
<feature type="region of interest" description="Disordered" evidence="6">
    <location>
        <begin position="26"/>
        <end position="54"/>
    </location>
</feature>
<sequence length="555" mass="58172">MTNTEDPTTAAAATAAADFGRADEQTPLLGSTAVNNNGVRSEGARGRGELPEAETKELSNRRLAAVFGSVWCANAFADSTIVATLSAAISTSFSSFNNLPWLGTSYLVASAATQPLAGRLTDVYGRRAGLLVSGAAFGLGTLLCGVAPREWVFLLGRAIAGAGGGATMAICTFVGADLIPLRKRGVVQGINHIVMGCGTGLGGLVGGLMNDTLGWKPAFFIQLPFVVVGFFLCAKGRDIPSRDARRGGQRKIDYLGSAILVAAIVLLLVGLNSGGNQVSWDHPLVLGTVAASLALFAVFVLVELKVAAEPVIPLRLMASRRTIWAACLVYFFAHVAMFGMMYYVPIFVQLRGGGASQAGLVFIPHSAGSAIAALSSGLLIKATGTYVYISGPAQSLLVAAAATAAVFSFDTASYVPFLCFGMMGLGMGGILVTTLTALISSVDHHEHAVVTSGALAFRAIGSTVGVSVASVIFQNVLRPRLLDGLGEAADELIERITQDFDAIWDLEPETRRIIEAGYMESLHAVFLAMLAMALVSWFCSLLYKQNKLHDNLARE</sequence>
<feature type="transmembrane region" description="Helical" evidence="7">
    <location>
        <begin position="254"/>
        <end position="272"/>
    </location>
</feature>
<feature type="transmembrane region" description="Helical" evidence="7">
    <location>
        <begin position="128"/>
        <end position="148"/>
    </location>
</feature>
<dbReference type="InterPro" id="IPR020846">
    <property type="entry name" value="MFS_dom"/>
</dbReference>
<evidence type="ECO:0000256" key="3">
    <source>
        <dbReference type="ARBA" id="ARBA00022692"/>
    </source>
</evidence>
<dbReference type="GO" id="GO:0012505">
    <property type="term" value="C:endomembrane system"/>
    <property type="evidence" value="ECO:0007669"/>
    <property type="project" value="UniProtKB-SubCell"/>
</dbReference>
<dbReference type="InterPro" id="IPR011701">
    <property type="entry name" value="MFS"/>
</dbReference>
<gene>
    <name evidence="9" type="ORF">ACRE_023470</name>
</gene>
<keyword evidence="4 7" id="KW-1133">Transmembrane helix</keyword>
<feature type="transmembrane region" description="Helical" evidence="7">
    <location>
        <begin position="522"/>
        <end position="543"/>
    </location>
</feature>
<dbReference type="Pfam" id="PF07690">
    <property type="entry name" value="MFS_1"/>
    <property type="match status" value="1"/>
</dbReference>
<keyword evidence="10" id="KW-1185">Reference proteome</keyword>
<feature type="compositionally biased region" description="Basic and acidic residues" evidence="6">
    <location>
        <begin position="42"/>
        <end position="54"/>
    </location>
</feature>
<keyword evidence="3 7" id="KW-0812">Transmembrane</keyword>
<dbReference type="GO" id="GO:0000329">
    <property type="term" value="C:fungal-type vacuole membrane"/>
    <property type="evidence" value="ECO:0007669"/>
    <property type="project" value="TreeGrafter"/>
</dbReference>
<comment type="caution">
    <text evidence="9">The sequence shown here is derived from an EMBL/GenBank/DDBJ whole genome shotgun (WGS) entry which is preliminary data.</text>
</comment>
<dbReference type="AlphaFoldDB" id="A0A086TBT2"/>
<feature type="compositionally biased region" description="Polar residues" evidence="6">
    <location>
        <begin position="28"/>
        <end position="39"/>
    </location>
</feature>
<evidence type="ECO:0000256" key="6">
    <source>
        <dbReference type="SAM" id="MobiDB-lite"/>
    </source>
</evidence>
<feature type="transmembrane region" description="Helical" evidence="7">
    <location>
        <begin position="284"/>
        <end position="302"/>
    </location>
</feature>
<feature type="transmembrane region" description="Helical" evidence="7">
    <location>
        <begin position="215"/>
        <end position="234"/>
    </location>
</feature>
<feature type="transmembrane region" description="Helical" evidence="7">
    <location>
        <begin position="415"/>
        <end position="438"/>
    </location>
</feature>
<feature type="transmembrane region" description="Helical" evidence="7">
    <location>
        <begin position="323"/>
        <end position="346"/>
    </location>
</feature>
<evidence type="ECO:0000313" key="9">
    <source>
        <dbReference type="EMBL" id="KFH46814.1"/>
    </source>
</evidence>